<feature type="domain" description="MaoC-like" evidence="2">
    <location>
        <begin position="19"/>
        <end position="94"/>
    </location>
</feature>
<reference evidence="3 4" key="1">
    <citation type="submission" date="2019-07" db="EMBL/GenBank/DDBJ databases">
        <title>Whole genome shotgun sequence of Pseudonocardia sulfidoxydans NBRC 16205.</title>
        <authorList>
            <person name="Hosoyama A."/>
            <person name="Uohara A."/>
            <person name="Ohji S."/>
            <person name="Ichikawa N."/>
        </authorList>
    </citation>
    <scope>NUCLEOTIDE SEQUENCE [LARGE SCALE GENOMIC DNA]</scope>
    <source>
        <strain evidence="3 4">NBRC 16205</strain>
    </source>
</reference>
<dbReference type="PANTHER" id="PTHR43841">
    <property type="entry name" value="3-HYDROXYACYL-THIOESTER DEHYDRATASE HTDX-RELATED"/>
    <property type="match status" value="1"/>
</dbReference>
<dbReference type="InterPro" id="IPR029069">
    <property type="entry name" value="HotDog_dom_sf"/>
</dbReference>
<dbReference type="PANTHER" id="PTHR43841:SF3">
    <property type="entry name" value="(3R)-HYDROXYACYL-ACP DEHYDRATASE SUBUNIT HADB"/>
    <property type="match status" value="1"/>
</dbReference>
<dbReference type="AlphaFoldDB" id="A0A511DG09"/>
<accession>A0A511DG09</accession>
<sequence>MANEHFHAVVTPDRYFPHRYAGAAEDFNPLHIDAEAAASVGLPGNILHGLSTLGLAARLCLEQVGGDPRALARISVQFRGVGVPEEEIEFSGTVAVSAGATSVHFTASQGDRTVLRDGVAELRDDATAADPPR</sequence>
<keyword evidence="4" id="KW-1185">Reference proteome</keyword>
<evidence type="ECO:0000313" key="3">
    <source>
        <dbReference type="EMBL" id="GEL23725.1"/>
    </source>
</evidence>
<gene>
    <name evidence="3" type="ORF">PSU4_26790</name>
</gene>
<dbReference type="EMBL" id="BJVJ01000023">
    <property type="protein sequence ID" value="GEL23725.1"/>
    <property type="molecule type" value="Genomic_DNA"/>
</dbReference>
<evidence type="ECO:0000259" key="2">
    <source>
        <dbReference type="Pfam" id="PF01575"/>
    </source>
</evidence>
<evidence type="ECO:0000313" key="4">
    <source>
        <dbReference type="Proteomes" id="UP000321685"/>
    </source>
</evidence>
<comment type="caution">
    <text evidence="3">The sequence shown here is derived from an EMBL/GenBank/DDBJ whole genome shotgun (WGS) entry which is preliminary data.</text>
</comment>
<dbReference type="Gene3D" id="3.10.129.10">
    <property type="entry name" value="Hotdog Thioesterase"/>
    <property type="match status" value="1"/>
</dbReference>
<dbReference type="Pfam" id="PF01575">
    <property type="entry name" value="MaoC_dehydratas"/>
    <property type="match status" value="1"/>
</dbReference>
<protein>
    <submittedName>
        <fullName evidence="3">MaoC family dehydratase</fullName>
    </submittedName>
</protein>
<dbReference type="SUPFAM" id="SSF54637">
    <property type="entry name" value="Thioesterase/thiol ester dehydrase-isomerase"/>
    <property type="match status" value="1"/>
</dbReference>
<dbReference type="Proteomes" id="UP000321685">
    <property type="component" value="Unassembled WGS sequence"/>
</dbReference>
<comment type="similarity">
    <text evidence="1">Belongs to the enoyl-CoA hydratase/isomerase family.</text>
</comment>
<proteinExistence type="inferred from homology"/>
<evidence type="ECO:0000256" key="1">
    <source>
        <dbReference type="ARBA" id="ARBA00005254"/>
    </source>
</evidence>
<dbReference type="InterPro" id="IPR002539">
    <property type="entry name" value="MaoC-like_dom"/>
</dbReference>
<organism evidence="3 4">
    <name type="scientific">Pseudonocardia sulfidoxydans NBRC 16205</name>
    <dbReference type="NCBI Taxonomy" id="1223511"/>
    <lineage>
        <taxon>Bacteria</taxon>
        <taxon>Bacillati</taxon>
        <taxon>Actinomycetota</taxon>
        <taxon>Actinomycetes</taxon>
        <taxon>Pseudonocardiales</taxon>
        <taxon>Pseudonocardiaceae</taxon>
        <taxon>Pseudonocardia</taxon>
    </lineage>
</organism>
<name>A0A511DG09_9PSEU</name>